<sequence length="413" mass="47298">MTIFVVGFWIVTFLCTLIFLLTKNSFSSNHDKNFSRFQHIYLLVYLFATGNDWIQGPYIYALYRHYGFSSQEIDRLFVAGYGSSMVFGTFVGSLADRFGRKKNCLLYAFLYSLSCITKHIPSFSVLFIGRIISGIATSILCSAFESWLICEHNKNNYPMNMLSPVFSRVVIGNSLVAIASGIVAQFSVDYFGYVAPYDIAIIILTIMSILIFILWDENYGDEKINYFVSFQNAFRAIKIDAKICYLGLVQSLFEGSMYTFVLKWTPFLTIQHPQGQIPHGFIFAAFMVSIMTGSSLFRVLSSHFKVESFLRFVLLLSAFCLSVPILLPQNQLMVYISFILFELCVGIFWPSMSMMRGRYLPETNRAAIMNIFRVPLNFFVVVTLLQNFPINVVFSCCVVFLTLAAFFQDRMYR</sequence>
<feature type="transmembrane region" description="Helical" evidence="1">
    <location>
        <begin position="75"/>
        <end position="95"/>
    </location>
</feature>
<evidence type="ECO:0000256" key="1">
    <source>
        <dbReference type="SAM" id="Phobius"/>
    </source>
</evidence>
<evidence type="ECO:0000313" key="4">
    <source>
        <dbReference type="Proteomes" id="UP000015101"/>
    </source>
</evidence>
<dbReference type="HOGENOM" id="CLU_034007_3_1_1"/>
<name>T1G1A0_HELRO</name>
<dbReference type="KEGG" id="hro:HELRODRAFT_73100"/>
<feature type="transmembrane region" description="Helical" evidence="1">
    <location>
        <begin position="388"/>
        <end position="407"/>
    </location>
</feature>
<dbReference type="GeneID" id="20214848"/>
<dbReference type="CDD" id="cd17487">
    <property type="entry name" value="MFS_MFSD5_like"/>
    <property type="match status" value="1"/>
</dbReference>
<keyword evidence="1" id="KW-1133">Transmembrane helix</keyword>
<protein>
    <recommendedName>
        <fullName evidence="5">Major facilitator superfamily (MFS) profile domain-containing protein</fullName>
    </recommendedName>
</protein>
<feature type="transmembrane region" description="Helical" evidence="1">
    <location>
        <begin position="127"/>
        <end position="148"/>
    </location>
</feature>
<feature type="transmembrane region" description="Helical" evidence="1">
    <location>
        <begin position="42"/>
        <end position="63"/>
    </location>
</feature>
<feature type="transmembrane region" description="Helical" evidence="1">
    <location>
        <begin position="364"/>
        <end position="382"/>
    </location>
</feature>
<keyword evidence="4" id="KW-1185">Reference proteome</keyword>
<keyword evidence="1" id="KW-0472">Membrane</keyword>
<feature type="transmembrane region" description="Helical" evidence="1">
    <location>
        <begin position="243"/>
        <end position="265"/>
    </location>
</feature>
<dbReference type="InParanoid" id="T1G1A0"/>
<reference evidence="4" key="1">
    <citation type="submission" date="2012-12" db="EMBL/GenBank/DDBJ databases">
        <authorList>
            <person name="Hellsten U."/>
            <person name="Grimwood J."/>
            <person name="Chapman J.A."/>
            <person name="Shapiro H."/>
            <person name="Aerts A."/>
            <person name="Otillar R.P."/>
            <person name="Terry A.Y."/>
            <person name="Boore J.L."/>
            <person name="Simakov O."/>
            <person name="Marletaz F."/>
            <person name="Cho S.-J."/>
            <person name="Edsinger-Gonzales E."/>
            <person name="Havlak P."/>
            <person name="Kuo D.-H."/>
            <person name="Larsson T."/>
            <person name="Lv J."/>
            <person name="Arendt D."/>
            <person name="Savage R."/>
            <person name="Osoegawa K."/>
            <person name="de Jong P."/>
            <person name="Lindberg D.R."/>
            <person name="Seaver E.C."/>
            <person name="Weisblat D.A."/>
            <person name="Putnam N.H."/>
            <person name="Grigoriev I.V."/>
            <person name="Rokhsar D.S."/>
        </authorList>
    </citation>
    <scope>NUCLEOTIDE SEQUENCE</scope>
</reference>
<dbReference type="EMBL" id="AMQM01002865">
    <property type="status" value="NOT_ANNOTATED_CDS"/>
    <property type="molecule type" value="Genomic_DNA"/>
</dbReference>
<dbReference type="AlphaFoldDB" id="T1G1A0"/>
<feature type="transmembrane region" description="Helical" evidence="1">
    <location>
        <begin position="169"/>
        <end position="188"/>
    </location>
</feature>
<dbReference type="GO" id="GO:0015098">
    <property type="term" value="F:molybdate ion transmembrane transporter activity"/>
    <property type="evidence" value="ECO:0007669"/>
    <property type="project" value="InterPro"/>
</dbReference>
<accession>T1G1A0</accession>
<feature type="transmembrane region" description="Helical" evidence="1">
    <location>
        <begin position="333"/>
        <end position="352"/>
    </location>
</feature>
<reference evidence="3" key="3">
    <citation type="submission" date="2015-06" db="UniProtKB">
        <authorList>
            <consortium name="EnsemblMetazoa"/>
        </authorList>
    </citation>
    <scope>IDENTIFICATION</scope>
</reference>
<feature type="transmembrane region" description="Helical" evidence="1">
    <location>
        <begin position="309"/>
        <end position="327"/>
    </location>
</feature>
<feature type="transmembrane region" description="Helical" evidence="1">
    <location>
        <begin position="194"/>
        <end position="215"/>
    </location>
</feature>
<dbReference type="OMA" id="SWTAMKE"/>
<dbReference type="OrthoDB" id="263957at2759"/>
<dbReference type="GO" id="GO:0016020">
    <property type="term" value="C:membrane"/>
    <property type="evidence" value="ECO:0007669"/>
    <property type="project" value="InterPro"/>
</dbReference>
<dbReference type="Gene3D" id="1.20.1250.20">
    <property type="entry name" value="MFS general substrate transporter like domains"/>
    <property type="match status" value="1"/>
</dbReference>
<feature type="transmembrane region" description="Helical" evidence="1">
    <location>
        <begin position="104"/>
        <end position="121"/>
    </location>
</feature>
<dbReference type="Proteomes" id="UP000015101">
    <property type="component" value="Unassembled WGS sequence"/>
</dbReference>
<organism evidence="3 4">
    <name type="scientific">Helobdella robusta</name>
    <name type="common">Californian leech</name>
    <dbReference type="NCBI Taxonomy" id="6412"/>
    <lineage>
        <taxon>Eukaryota</taxon>
        <taxon>Metazoa</taxon>
        <taxon>Spiralia</taxon>
        <taxon>Lophotrochozoa</taxon>
        <taxon>Annelida</taxon>
        <taxon>Clitellata</taxon>
        <taxon>Hirudinea</taxon>
        <taxon>Rhynchobdellida</taxon>
        <taxon>Glossiphoniidae</taxon>
        <taxon>Helobdella</taxon>
    </lineage>
</organism>
<evidence type="ECO:0008006" key="5">
    <source>
        <dbReference type="Google" id="ProtNLM"/>
    </source>
</evidence>
<evidence type="ECO:0000313" key="3">
    <source>
        <dbReference type="EnsemblMetazoa" id="HelroP73100"/>
    </source>
</evidence>
<dbReference type="PANTHER" id="PTHR23516:SF23">
    <property type="entry name" value="MOLYBDATE-ANION TRANSPORTER"/>
    <property type="match status" value="1"/>
</dbReference>
<dbReference type="eggNOG" id="KOG4332">
    <property type="taxonomic scope" value="Eukaryota"/>
</dbReference>
<dbReference type="Pfam" id="PF05631">
    <property type="entry name" value="MFS_5"/>
    <property type="match status" value="1"/>
</dbReference>
<dbReference type="SUPFAM" id="SSF103473">
    <property type="entry name" value="MFS general substrate transporter"/>
    <property type="match status" value="1"/>
</dbReference>
<dbReference type="InterPro" id="IPR036259">
    <property type="entry name" value="MFS_trans_sf"/>
</dbReference>
<dbReference type="InterPro" id="IPR008509">
    <property type="entry name" value="MOT2/MFSD5"/>
</dbReference>
<reference evidence="2 4" key="2">
    <citation type="journal article" date="2013" name="Nature">
        <title>Insights into bilaterian evolution from three spiralian genomes.</title>
        <authorList>
            <person name="Simakov O."/>
            <person name="Marletaz F."/>
            <person name="Cho S.J."/>
            <person name="Edsinger-Gonzales E."/>
            <person name="Havlak P."/>
            <person name="Hellsten U."/>
            <person name="Kuo D.H."/>
            <person name="Larsson T."/>
            <person name="Lv J."/>
            <person name="Arendt D."/>
            <person name="Savage R."/>
            <person name="Osoegawa K."/>
            <person name="de Jong P."/>
            <person name="Grimwood J."/>
            <person name="Chapman J.A."/>
            <person name="Shapiro H."/>
            <person name="Aerts A."/>
            <person name="Otillar R.P."/>
            <person name="Terry A.Y."/>
            <person name="Boore J.L."/>
            <person name="Grigoriev I.V."/>
            <person name="Lindberg D.R."/>
            <person name="Seaver E.C."/>
            <person name="Weisblat D.A."/>
            <person name="Putnam N.H."/>
            <person name="Rokhsar D.S."/>
        </authorList>
    </citation>
    <scope>NUCLEOTIDE SEQUENCE</scope>
</reference>
<dbReference type="CTD" id="20214848"/>
<dbReference type="EnsemblMetazoa" id="HelroT73100">
    <property type="protein sequence ID" value="HelroP73100"/>
    <property type="gene ID" value="HelroG73100"/>
</dbReference>
<evidence type="ECO:0000313" key="2">
    <source>
        <dbReference type="EMBL" id="ESO10069.1"/>
    </source>
</evidence>
<keyword evidence="1" id="KW-0812">Transmembrane</keyword>
<dbReference type="RefSeq" id="XP_009011883.1">
    <property type="nucleotide sequence ID" value="XM_009013635.1"/>
</dbReference>
<gene>
    <name evidence="3" type="primary">20214848</name>
    <name evidence="2" type="ORF">HELRODRAFT_73100</name>
</gene>
<dbReference type="EMBL" id="KB095905">
    <property type="protein sequence ID" value="ESO10069.1"/>
    <property type="molecule type" value="Genomic_DNA"/>
</dbReference>
<proteinExistence type="predicted"/>
<feature type="transmembrane region" description="Helical" evidence="1">
    <location>
        <begin position="6"/>
        <end position="22"/>
    </location>
</feature>
<feature type="transmembrane region" description="Helical" evidence="1">
    <location>
        <begin position="277"/>
        <end position="297"/>
    </location>
</feature>
<dbReference type="PANTHER" id="PTHR23516">
    <property type="entry name" value="SAM (S-ADENOSYL METHIONINE) TRANSPORTER"/>
    <property type="match status" value="1"/>
</dbReference>